<feature type="binding site" evidence="12">
    <location>
        <position position="47"/>
    </location>
    <ligand>
        <name>substrate</name>
    </ligand>
</feature>
<dbReference type="InterPro" id="IPR018042">
    <property type="entry name" value="Aspartate_kinase_CS"/>
</dbReference>
<feature type="binding site" evidence="12">
    <location>
        <begin position="7"/>
        <end position="10"/>
    </location>
    <ligand>
        <name>ATP</name>
        <dbReference type="ChEBI" id="CHEBI:30616"/>
    </ligand>
</feature>
<dbReference type="InterPro" id="IPR001057">
    <property type="entry name" value="Glu/AcGlu_kinase"/>
</dbReference>
<evidence type="ECO:0000256" key="6">
    <source>
        <dbReference type="ARBA" id="ARBA00022679"/>
    </source>
</evidence>
<dbReference type="InterPro" id="IPR041740">
    <property type="entry name" value="AKii-LysC-BS"/>
</dbReference>
<comment type="pathway">
    <text evidence="2 14">Amino-acid biosynthesis; L-methionine biosynthesis via de novo pathway; L-homoserine from L-aspartate: step 1/3.</text>
</comment>
<name>A0A933I8T8_UNCT6</name>
<dbReference type="FunFam" id="3.40.1160.10:FF:000002">
    <property type="entry name" value="Aspartokinase"/>
    <property type="match status" value="1"/>
</dbReference>
<dbReference type="NCBIfam" id="NF005155">
    <property type="entry name" value="PRK06635.1-4"/>
    <property type="match status" value="1"/>
</dbReference>
<dbReference type="GO" id="GO:0004072">
    <property type="term" value="F:aspartate kinase activity"/>
    <property type="evidence" value="ECO:0007669"/>
    <property type="project" value="UniProtKB-EC"/>
</dbReference>
<evidence type="ECO:0000259" key="16">
    <source>
        <dbReference type="Pfam" id="PF22468"/>
    </source>
</evidence>
<dbReference type="Pfam" id="PF22468">
    <property type="entry name" value="ACT_9"/>
    <property type="match status" value="1"/>
</dbReference>
<evidence type="ECO:0000259" key="15">
    <source>
        <dbReference type="Pfam" id="PF00696"/>
    </source>
</evidence>
<dbReference type="PANTHER" id="PTHR21499">
    <property type="entry name" value="ASPARTATE KINASE"/>
    <property type="match status" value="1"/>
</dbReference>
<evidence type="ECO:0000256" key="10">
    <source>
        <dbReference type="ARBA" id="ARBA00023154"/>
    </source>
</evidence>
<evidence type="ECO:0000256" key="8">
    <source>
        <dbReference type="ARBA" id="ARBA00022777"/>
    </source>
</evidence>
<evidence type="ECO:0000256" key="11">
    <source>
        <dbReference type="ARBA" id="ARBA00047872"/>
    </source>
</evidence>
<comment type="pathway">
    <text evidence="3 14">Amino-acid biosynthesis; L-threonine biosynthesis; L-threonine from L-aspartate: step 1/5.</text>
</comment>
<dbReference type="InterPro" id="IPR005260">
    <property type="entry name" value="Asp_kin_monofn"/>
</dbReference>
<reference evidence="17" key="1">
    <citation type="submission" date="2020-07" db="EMBL/GenBank/DDBJ databases">
        <title>Huge and variable diversity of episymbiotic CPR bacteria and DPANN archaea in groundwater ecosystems.</title>
        <authorList>
            <person name="He C.Y."/>
            <person name="Keren R."/>
            <person name="Whittaker M."/>
            <person name="Farag I.F."/>
            <person name="Doudna J."/>
            <person name="Cate J.H.D."/>
            <person name="Banfield J.F."/>
        </authorList>
    </citation>
    <scope>NUCLEOTIDE SEQUENCE</scope>
    <source>
        <strain evidence="17">NC_groundwater_1520_Pr4_B-0.1um_53_5</strain>
    </source>
</reference>
<dbReference type="Proteomes" id="UP000736328">
    <property type="component" value="Unassembled WGS sequence"/>
</dbReference>
<dbReference type="AlphaFoldDB" id="A0A933I8T8"/>
<keyword evidence="6 13" id="KW-0808">Transferase</keyword>
<dbReference type="Gene3D" id="3.30.2130.10">
    <property type="entry name" value="VC0802-like"/>
    <property type="match status" value="1"/>
</dbReference>
<organism evidence="17 18">
    <name type="scientific">candidate division TA06 bacterium</name>
    <dbReference type="NCBI Taxonomy" id="2250710"/>
    <lineage>
        <taxon>Bacteria</taxon>
        <taxon>Bacteria division TA06</taxon>
    </lineage>
</organism>
<dbReference type="NCBIfam" id="NF005154">
    <property type="entry name" value="PRK06635.1-2"/>
    <property type="match status" value="1"/>
</dbReference>
<evidence type="ECO:0000256" key="1">
    <source>
        <dbReference type="ARBA" id="ARBA00004766"/>
    </source>
</evidence>
<feature type="binding site" evidence="12">
    <location>
        <position position="184"/>
    </location>
    <ligand>
        <name>ATP</name>
        <dbReference type="ChEBI" id="CHEBI:30616"/>
    </ligand>
</feature>
<evidence type="ECO:0000256" key="7">
    <source>
        <dbReference type="ARBA" id="ARBA00022741"/>
    </source>
</evidence>
<comment type="pathway">
    <text evidence="1 14">Amino-acid biosynthesis; L-lysine biosynthesis via DAP pathway; (S)-tetrahydrodipicolinate from L-aspartate: step 1/4.</text>
</comment>
<proteinExistence type="inferred from homology"/>
<sequence>MSIIVQKYGGSSVADAQRIKNVARRIVKTAKSGHQVVVVVSAMADSTDDLMTLARQITAQPPRRELDMLLTAGERISMSLLSMAIDVLGGQAISFTGSQVGIITDSNHNRARIVEIKADRLKEALKDGKIAIVAGFQGVSLAKEITTLGRGGSDTTAVALAVALGAKSCQIYSDVDGVYSADPRIIKQAKRLSAISFDEMEEMAAFGAQVLHVRAVELASKFGMAIDCRSSFSNLQGTIVGKGSKMERITVKSIVYDKSLAMVTVILQAARSSAMPQLLTKMAEAGIQVKSFFHGQAQDARLSLFFILDEADLPCAKDVIEKNIKTAKQAQCQVSQDIGAVSLVGSGVGGETAIISKMLKTLAGKKIHVQALATSHTRISCFMLRRDLEKALLALHRAFIG</sequence>
<dbReference type="SUPFAM" id="SSF55021">
    <property type="entry name" value="ACT-like"/>
    <property type="match status" value="1"/>
</dbReference>
<feature type="binding site" evidence="12">
    <location>
        <position position="74"/>
    </location>
    <ligand>
        <name>substrate</name>
    </ligand>
</feature>
<comment type="similarity">
    <text evidence="4 13">Belongs to the aspartokinase family.</text>
</comment>
<dbReference type="CDD" id="cd04261">
    <property type="entry name" value="AAK_AKii-LysC-BS"/>
    <property type="match status" value="1"/>
</dbReference>
<dbReference type="InterPro" id="IPR054352">
    <property type="entry name" value="ACT_Aspartokinase"/>
</dbReference>
<dbReference type="GO" id="GO:0009090">
    <property type="term" value="P:homoserine biosynthetic process"/>
    <property type="evidence" value="ECO:0007669"/>
    <property type="project" value="TreeGrafter"/>
</dbReference>
<dbReference type="InterPro" id="IPR001341">
    <property type="entry name" value="Asp_kinase"/>
</dbReference>
<dbReference type="EC" id="2.7.2.4" evidence="13"/>
<dbReference type="PIRSF" id="PIRSF000726">
    <property type="entry name" value="Asp_kin"/>
    <property type="match status" value="1"/>
</dbReference>
<dbReference type="EMBL" id="JACQXR010000009">
    <property type="protein sequence ID" value="MBI4725804.1"/>
    <property type="molecule type" value="Genomic_DNA"/>
</dbReference>
<evidence type="ECO:0000313" key="17">
    <source>
        <dbReference type="EMBL" id="MBI4725804.1"/>
    </source>
</evidence>
<comment type="catalytic activity">
    <reaction evidence="11 13">
        <text>L-aspartate + ATP = 4-phospho-L-aspartate + ADP</text>
        <dbReference type="Rhea" id="RHEA:23776"/>
        <dbReference type="ChEBI" id="CHEBI:29991"/>
        <dbReference type="ChEBI" id="CHEBI:30616"/>
        <dbReference type="ChEBI" id="CHEBI:57535"/>
        <dbReference type="ChEBI" id="CHEBI:456216"/>
        <dbReference type="EC" id="2.7.2.4"/>
    </reaction>
</comment>
<feature type="binding site" evidence="12">
    <location>
        <position position="179"/>
    </location>
    <ligand>
        <name>ATP</name>
        <dbReference type="ChEBI" id="CHEBI:30616"/>
    </ligand>
</feature>
<dbReference type="GO" id="GO:0009089">
    <property type="term" value="P:lysine biosynthetic process via diaminopimelate"/>
    <property type="evidence" value="ECO:0007669"/>
    <property type="project" value="InterPro"/>
</dbReference>
<feature type="domain" description="Aspartokinase ACT" evidence="16">
    <location>
        <begin position="341"/>
        <end position="399"/>
    </location>
</feature>
<evidence type="ECO:0000256" key="2">
    <source>
        <dbReference type="ARBA" id="ARBA00004986"/>
    </source>
</evidence>
<feature type="domain" description="Aspartate/glutamate/uridylate kinase" evidence="15">
    <location>
        <begin position="3"/>
        <end position="223"/>
    </location>
</feature>
<evidence type="ECO:0000313" key="18">
    <source>
        <dbReference type="Proteomes" id="UP000736328"/>
    </source>
</evidence>
<keyword evidence="5 14" id="KW-0028">Amino-acid biosynthesis</keyword>
<dbReference type="PRINTS" id="PR00474">
    <property type="entry name" value="GLU5KINASE"/>
</dbReference>
<dbReference type="InterPro" id="IPR001048">
    <property type="entry name" value="Asp/Glu/Uridylate_kinase"/>
</dbReference>
<dbReference type="InterPro" id="IPR036393">
    <property type="entry name" value="AceGlu_kinase-like_sf"/>
</dbReference>
<dbReference type="Gene3D" id="3.40.1160.10">
    <property type="entry name" value="Acetylglutamate kinase-like"/>
    <property type="match status" value="1"/>
</dbReference>
<dbReference type="GO" id="GO:0005829">
    <property type="term" value="C:cytosol"/>
    <property type="evidence" value="ECO:0007669"/>
    <property type="project" value="TreeGrafter"/>
</dbReference>
<dbReference type="Pfam" id="PF00696">
    <property type="entry name" value="AA_kinase"/>
    <property type="match status" value="1"/>
</dbReference>
<keyword evidence="10" id="KW-0457">Lysine biosynthesis</keyword>
<evidence type="ECO:0000256" key="9">
    <source>
        <dbReference type="ARBA" id="ARBA00022840"/>
    </source>
</evidence>
<dbReference type="GO" id="GO:0005524">
    <property type="term" value="F:ATP binding"/>
    <property type="evidence" value="ECO:0007669"/>
    <property type="project" value="UniProtKB-KW"/>
</dbReference>
<protein>
    <recommendedName>
        <fullName evidence="13">Aspartokinase</fullName>
        <ecNumber evidence="13">2.7.2.4</ecNumber>
    </recommendedName>
</protein>
<evidence type="ECO:0000256" key="14">
    <source>
        <dbReference type="RuleBase" id="RU004249"/>
    </source>
</evidence>
<dbReference type="PROSITE" id="PS00324">
    <property type="entry name" value="ASPARTOKINASE"/>
    <property type="match status" value="1"/>
</dbReference>
<evidence type="ECO:0000256" key="4">
    <source>
        <dbReference type="ARBA" id="ARBA00010122"/>
    </source>
</evidence>
<keyword evidence="9 12" id="KW-0067">ATP-binding</keyword>
<dbReference type="NCBIfam" id="TIGR00657">
    <property type="entry name" value="asp_kinases"/>
    <property type="match status" value="1"/>
</dbReference>
<evidence type="ECO:0000256" key="12">
    <source>
        <dbReference type="PIRSR" id="PIRSR000726-1"/>
    </source>
</evidence>
<gene>
    <name evidence="17" type="ORF">HY768_01030</name>
</gene>
<evidence type="ECO:0000256" key="13">
    <source>
        <dbReference type="RuleBase" id="RU003448"/>
    </source>
</evidence>
<evidence type="ECO:0000256" key="5">
    <source>
        <dbReference type="ARBA" id="ARBA00022605"/>
    </source>
</evidence>
<keyword evidence="7 12" id="KW-0547">Nucleotide-binding</keyword>
<accession>A0A933I8T8</accession>
<comment type="caution">
    <text evidence="17">The sequence shown here is derived from an EMBL/GenBank/DDBJ whole genome shotgun (WGS) entry which is preliminary data.</text>
</comment>
<dbReference type="InterPro" id="IPR045865">
    <property type="entry name" value="ACT-like_dom_sf"/>
</dbReference>
<keyword evidence="8 13" id="KW-0418">Kinase</keyword>
<dbReference type="PANTHER" id="PTHR21499:SF3">
    <property type="entry name" value="ASPARTOKINASE"/>
    <property type="match status" value="1"/>
</dbReference>
<dbReference type="SUPFAM" id="SSF53633">
    <property type="entry name" value="Carbamate kinase-like"/>
    <property type="match status" value="1"/>
</dbReference>
<evidence type="ECO:0000256" key="3">
    <source>
        <dbReference type="ARBA" id="ARBA00005139"/>
    </source>
</evidence>